<comment type="caution">
    <text evidence="2">The sequence shown here is derived from an EMBL/GenBank/DDBJ whole genome shotgun (WGS) entry which is preliminary data.</text>
</comment>
<name>A0A5J5E8L7_9BIFI</name>
<reference evidence="2 3" key="1">
    <citation type="journal article" date="2019" name="Syst. Appl. Microbiol.">
        <title>Characterization of Bifidobacterium species in feaces of the Egyptian fruit bat: Description of B. vespertilionis sp. nov. and B. rousetti sp. nov.</title>
        <authorList>
            <person name="Modesto M."/>
            <person name="Satti M."/>
            <person name="Watanabe K."/>
            <person name="Puglisi E."/>
            <person name="Morelli L."/>
            <person name="Huang C.-H."/>
            <person name="Liou J.-S."/>
            <person name="Miyashita M."/>
            <person name="Tamura T."/>
            <person name="Saito S."/>
            <person name="Mori K."/>
            <person name="Huang L."/>
            <person name="Sciavilla P."/>
            <person name="Sandri C."/>
            <person name="Spiezio C."/>
            <person name="Vitali F."/>
            <person name="Cavalieri D."/>
            <person name="Perpetuini G."/>
            <person name="Tofalo R."/>
            <person name="Bonetti A."/>
            <person name="Arita M."/>
            <person name="Mattarelli P."/>
        </authorList>
    </citation>
    <scope>NUCLEOTIDE SEQUENCE [LARGE SCALE GENOMIC DNA]</scope>
    <source>
        <strain evidence="2 3">RST19</strain>
    </source>
</reference>
<protein>
    <submittedName>
        <fullName evidence="2">PucR family transcriptional regulator</fullName>
    </submittedName>
</protein>
<accession>A0A5J5E8L7</accession>
<dbReference type="Proteomes" id="UP000326251">
    <property type="component" value="Unassembled WGS sequence"/>
</dbReference>
<dbReference type="InterPro" id="IPR042070">
    <property type="entry name" value="PucR_C-HTH_sf"/>
</dbReference>
<dbReference type="PANTHER" id="PTHR33744:SF7">
    <property type="entry name" value="PUCR FAMILY TRANSCRIPTIONAL REGULATOR"/>
    <property type="match status" value="1"/>
</dbReference>
<dbReference type="InterPro" id="IPR051448">
    <property type="entry name" value="CdaR-like_regulators"/>
</dbReference>
<dbReference type="InterPro" id="IPR025736">
    <property type="entry name" value="PucR_C-HTH_dom"/>
</dbReference>
<dbReference type="EMBL" id="RZUG01000005">
    <property type="protein sequence ID" value="KAA8825793.1"/>
    <property type="molecule type" value="Genomic_DNA"/>
</dbReference>
<dbReference type="RefSeq" id="WP_150335428.1">
    <property type="nucleotide sequence ID" value="NZ_RZUG01000005.1"/>
</dbReference>
<dbReference type="Gene3D" id="1.20.5.5100">
    <property type="match status" value="1"/>
</dbReference>
<evidence type="ECO:0000259" key="1">
    <source>
        <dbReference type="Pfam" id="PF13556"/>
    </source>
</evidence>
<feature type="domain" description="PucR C-terminal helix-turn-helix" evidence="1">
    <location>
        <begin position="242"/>
        <end position="296"/>
    </location>
</feature>
<dbReference type="Gene3D" id="1.10.10.2840">
    <property type="entry name" value="PucR C-terminal helix-turn-helix domain"/>
    <property type="match status" value="1"/>
</dbReference>
<evidence type="ECO:0000313" key="3">
    <source>
        <dbReference type="Proteomes" id="UP000326251"/>
    </source>
</evidence>
<gene>
    <name evidence="2" type="ORF">EMO92_04875</name>
</gene>
<sequence>MPSNFLDLLSADVSNDTDGTAVDRIRVVLFECLFDELADQRVTSLFNVLGYEGGFPCYAIAGYPARSAARTRASIEKIVSDFGGNCLTATHTLGVLSINDEADLAQSIADDGDDTLGTADHDKNEAQDRTVVVALITPVGAATPELICNTVASAYDDARPLALGPQLRGASGAMRSIRSSLYCLKAAPALAAAVHQLPRPLRNDDALPERALIGDQDARKVLVEAVYGSLANASTDNSTMVTVSTFLKYGGSLETTAKELNVHPNTIRYRLKRAAESTGWDATDPREAFVLSCAIALGRVAGLS</sequence>
<proteinExistence type="predicted"/>
<evidence type="ECO:0000313" key="2">
    <source>
        <dbReference type="EMBL" id="KAA8825793.1"/>
    </source>
</evidence>
<dbReference type="AlphaFoldDB" id="A0A5J5E8L7"/>
<dbReference type="Gene3D" id="3.30.70.2730">
    <property type="match status" value="1"/>
</dbReference>
<dbReference type="Pfam" id="PF13556">
    <property type="entry name" value="HTH_30"/>
    <property type="match status" value="1"/>
</dbReference>
<dbReference type="PANTHER" id="PTHR33744">
    <property type="entry name" value="CARBOHYDRATE DIACID REGULATOR"/>
    <property type="match status" value="1"/>
</dbReference>
<organism evidence="2 3">
    <name type="scientific">Bifidobacterium reuteri</name>
    <dbReference type="NCBI Taxonomy" id="983706"/>
    <lineage>
        <taxon>Bacteria</taxon>
        <taxon>Bacillati</taxon>
        <taxon>Actinomycetota</taxon>
        <taxon>Actinomycetes</taxon>
        <taxon>Bifidobacteriales</taxon>
        <taxon>Bifidobacteriaceae</taxon>
        <taxon>Bifidobacterium</taxon>
    </lineage>
</organism>